<evidence type="ECO:0000313" key="6">
    <source>
        <dbReference type="Proteomes" id="UP000034096"/>
    </source>
</evidence>
<organism evidence="5 6">
    <name type="scientific">Candidatus Woesebacteria bacterium GW2011_GWC1_38_13</name>
    <dbReference type="NCBI Taxonomy" id="1618583"/>
    <lineage>
        <taxon>Bacteria</taxon>
        <taxon>Candidatus Woeseibacteriota</taxon>
    </lineage>
</organism>
<evidence type="ECO:0000256" key="1">
    <source>
        <dbReference type="ARBA" id="ARBA00022555"/>
    </source>
</evidence>
<dbReference type="Proteomes" id="UP000034096">
    <property type="component" value="Unassembled WGS sequence"/>
</dbReference>
<comment type="caution">
    <text evidence="5">The sequence shown here is derived from an EMBL/GenBank/DDBJ whole genome shotgun (WGS) entry which is preliminary data.</text>
</comment>
<keyword evidence="2 3" id="KW-0694">RNA-binding</keyword>
<dbReference type="PROSITE" id="PS50886">
    <property type="entry name" value="TRBD"/>
    <property type="match status" value="1"/>
</dbReference>
<evidence type="ECO:0000313" key="5">
    <source>
        <dbReference type="EMBL" id="KKQ55113.1"/>
    </source>
</evidence>
<evidence type="ECO:0000256" key="3">
    <source>
        <dbReference type="PROSITE-ProRule" id="PRU00209"/>
    </source>
</evidence>
<dbReference type="STRING" id="1618583.US75_C0032G0006"/>
<proteinExistence type="predicted"/>
<dbReference type="InterPro" id="IPR051270">
    <property type="entry name" value="Tyrosine-tRNA_ligase_regulator"/>
</dbReference>
<reference evidence="5 6" key="1">
    <citation type="journal article" date="2015" name="Nature">
        <title>rRNA introns, odd ribosomes, and small enigmatic genomes across a large radiation of phyla.</title>
        <authorList>
            <person name="Brown C.T."/>
            <person name="Hug L.A."/>
            <person name="Thomas B.C."/>
            <person name="Sharon I."/>
            <person name="Castelle C.J."/>
            <person name="Singh A."/>
            <person name="Wilkins M.J."/>
            <person name="Williams K.H."/>
            <person name="Banfield J.F."/>
        </authorList>
    </citation>
    <scope>NUCLEOTIDE SEQUENCE [LARGE SCALE GENOMIC DNA]</scope>
</reference>
<name>A0A0G0IIK3_9BACT</name>
<dbReference type="InterPro" id="IPR002547">
    <property type="entry name" value="tRNA-bd_dom"/>
</dbReference>
<protein>
    <submittedName>
        <fullName evidence="5">CsaA, csaA protein</fullName>
    </submittedName>
</protein>
<dbReference type="PANTHER" id="PTHR11586:SF37">
    <property type="entry name" value="TRNA-BINDING DOMAIN-CONTAINING PROTEIN"/>
    <property type="match status" value="1"/>
</dbReference>
<dbReference type="InterPro" id="IPR012340">
    <property type="entry name" value="NA-bd_OB-fold"/>
</dbReference>
<dbReference type="EMBL" id="LBUE01000032">
    <property type="protein sequence ID" value="KKQ55113.1"/>
    <property type="molecule type" value="Genomic_DNA"/>
</dbReference>
<accession>A0A0G0IIK3</accession>
<dbReference type="PANTHER" id="PTHR11586">
    <property type="entry name" value="TRNA-AMINOACYLATION COFACTOR ARC1 FAMILY MEMBER"/>
    <property type="match status" value="1"/>
</dbReference>
<keyword evidence="1 3" id="KW-0820">tRNA-binding</keyword>
<dbReference type="AlphaFoldDB" id="A0A0G0IIK3"/>
<gene>
    <name evidence="5" type="ORF">US75_C0032G0006</name>
</gene>
<feature type="domain" description="TRNA-binding" evidence="4">
    <location>
        <begin position="18"/>
        <end position="135"/>
    </location>
</feature>
<sequence>MTNCDIIVWNMDTVSINDFKKLDIRIGTVIKAEVPEWSHWVMKLQVDMGPEIGNRTIFAGIMHFFKPEDLIGKQFPFIINLEKKKIGPEGDFSEGMMMAADLILDEPIKIGDEEIKDKPVLLTPMEKVPNGTLVC</sequence>
<evidence type="ECO:0000259" key="4">
    <source>
        <dbReference type="PROSITE" id="PS50886"/>
    </source>
</evidence>
<dbReference type="GO" id="GO:0000049">
    <property type="term" value="F:tRNA binding"/>
    <property type="evidence" value="ECO:0007669"/>
    <property type="project" value="UniProtKB-UniRule"/>
</dbReference>
<dbReference type="SUPFAM" id="SSF50249">
    <property type="entry name" value="Nucleic acid-binding proteins"/>
    <property type="match status" value="1"/>
</dbReference>
<dbReference type="Gene3D" id="2.40.50.140">
    <property type="entry name" value="Nucleic acid-binding proteins"/>
    <property type="match status" value="1"/>
</dbReference>
<dbReference type="Pfam" id="PF01588">
    <property type="entry name" value="tRNA_bind"/>
    <property type="match status" value="1"/>
</dbReference>
<evidence type="ECO:0000256" key="2">
    <source>
        <dbReference type="ARBA" id="ARBA00022884"/>
    </source>
</evidence>